<organism evidence="12 13">
    <name type="scientific">Dawidia cretensis</name>
    <dbReference type="NCBI Taxonomy" id="2782350"/>
    <lineage>
        <taxon>Bacteria</taxon>
        <taxon>Pseudomonadati</taxon>
        <taxon>Bacteroidota</taxon>
        <taxon>Cytophagia</taxon>
        <taxon>Cytophagales</taxon>
        <taxon>Chryseotaleaceae</taxon>
        <taxon>Dawidia</taxon>
    </lineage>
</organism>
<dbReference type="RefSeq" id="WP_254087658.1">
    <property type="nucleotide sequence ID" value="NZ_JAHESE010000049.1"/>
</dbReference>
<feature type="domain" description="Lumazine-binding" evidence="11">
    <location>
        <begin position="96"/>
        <end position="192"/>
    </location>
</feature>
<keyword evidence="6" id="KW-0686">Riboflavin biosynthesis</keyword>
<dbReference type="InterPro" id="IPR017938">
    <property type="entry name" value="Riboflavin_synthase-like_b-brl"/>
</dbReference>
<evidence type="ECO:0000256" key="4">
    <source>
        <dbReference type="ARBA" id="ARBA00012827"/>
    </source>
</evidence>
<evidence type="ECO:0000256" key="2">
    <source>
        <dbReference type="ARBA" id="ARBA00002803"/>
    </source>
</evidence>
<evidence type="ECO:0000259" key="11">
    <source>
        <dbReference type="PROSITE" id="PS51177"/>
    </source>
</evidence>
<evidence type="ECO:0000256" key="6">
    <source>
        <dbReference type="ARBA" id="ARBA00022619"/>
    </source>
</evidence>
<reference evidence="12 13" key="1">
    <citation type="submission" date="2021-05" db="EMBL/GenBank/DDBJ databases">
        <title>A Polyphasic approach of four new species of the genus Ohtaekwangia: Ohtaekwangia histidinii sp. nov., Ohtaekwangia cretensis sp. nov., Ohtaekwangia indiensis sp. nov., Ohtaekwangia reichenbachii sp. nov. from diverse environment.</title>
        <authorList>
            <person name="Octaviana S."/>
        </authorList>
    </citation>
    <scope>NUCLEOTIDE SEQUENCE [LARGE SCALE GENOMIC DNA]</scope>
    <source>
        <strain evidence="12 13">PWU5</strain>
    </source>
</reference>
<dbReference type="GO" id="GO:0004746">
    <property type="term" value="F:riboflavin synthase activity"/>
    <property type="evidence" value="ECO:0007669"/>
    <property type="project" value="UniProtKB-UniRule"/>
</dbReference>
<dbReference type="GO" id="GO:0009231">
    <property type="term" value="P:riboflavin biosynthetic process"/>
    <property type="evidence" value="ECO:0007669"/>
    <property type="project" value="UniProtKB-KW"/>
</dbReference>
<keyword evidence="8" id="KW-0677">Repeat</keyword>
<evidence type="ECO:0000256" key="1">
    <source>
        <dbReference type="ARBA" id="ARBA00000968"/>
    </source>
</evidence>
<dbReference type="NCBIfam" id="NF006767">
    <property type="entry name" value="PRK09289.1"/>
    <property type="match status" value="1"/>
</dbReference>
<evidence type="ECO:0000256" key="9">
    <source>
        <dbReference type="NCBIfam" id="TIGR00187"/>
    </source>
</evidence>
<dbReference type="Pfam" id="PF00677">
    <property type="entry name" value="Lum_binding"/>
    <property type="match status" value="2"/>
</dbReference>
<proteinExistence type="predicted"/>
<keyword evidence="7 12" id="KW-0808">Transferase</keyword>
<protein>
    <recommendedName>
        <fullName evidence="5 9">Riboflavin synthase</fullName>
        <ecNumber evidence="4 9">2.5.1.9</ecNumber>
    </recommendedName>
</protein>
<dbReference type="InterPro" id="IPR026017">
    <property type="entry name" value="Lumazine-bd_dom"/>
</dbReference>
<name>A0AAP2E4H5_9BACT</name>
<dbReference type="CDD" id="cd00402">
    <property type="entry name" value="Riboflavin_synthase_like"/>
    <property type="match status" value="1"/>
</dbReference>
<dbReference type="SUPFAM" id="SSF63380">
    <property type="entry name" value="Riboflavin synthase domain-like"/>
    <property type="match status" value="2"/>
</dbReference>
<dbReference type="PROSITE" id="PS51177">
    <property type="entry name" value="LUMAZINE_BIND"/>
    <property type="match status" value="2"/>
</dbReference>
<dbReference type="EC" id="2.5.1.9" evidence="4 9"/>
<dbReference type="PANTHER" id="PTHR21098:SF12">
    <property type="entry name" value="RIBOFLAVIN SYNTHASE"/>
    <property type="match status" value="1"/>
</dbReference>
<comment type="function">
    <text evidence="2">Catalyzes the dismutation of two molecules of 6,7-dimethyl-8-ribityllumazine, resulting in the formation of riboflavin and 5-amino-6-(D-ribitylamino)uracil.</text>
</comment>
<accession>A0AAP2E4H5</accession>
<dbReference type="PIRSF" id="PIRSF000498">
    <property type="entry name" value="Riboflavin_syn_A"/>
    <property type="match status" value="1"/>
</dbReference>
<gene>
    <name evidence="12" type="ORF">KK062_27860</name>
</gene>
<dbReference type="EMBL" id="JAHESE010000049">
    <property type="protein sequence ID" value="MBT1712089.1"/>
    <property type="molecule type" value="Genomic_DNA"/>
</dbReference>
<comment type="pathway">
    <text evidence="3">Cofactor biosynthesis; riboflavin biosynthesis; riboflavin from 2-hydroxy-3-oxobutyl phosphate and 5-amino-6-(D-ribitylamino)uracil: step 2/2.</text>
</comment>
<dbReference type="InterPro" id="IPR001783">
    <property type="entry name" value="Lumazine-bd"/>
</dbReference>
<evidence type="ECO:0000256" key="10">
    <source>
        <dbReference type="PROSITE-ProRule" id="PRU00524"/>
    </source>
</evidence>
<sequence length="194" mass="21296">MFTGIIEAAGRVEAVQQEGSNRRFTIHSALGRELKVDQSVSHNGVCLTVVETGPDRYQVVAIDETLQKSNLGALKPGAVVNLERCMLSNGRFDGHVVQGHVDQTGIVTRITEQDGSWLFDFEYDPGVGNVTVEKGSIAVNGVSLTCFNSRDHGFTVAIIPYTYEHTNFHQLKTGDTVNLEFDIIGKYVKRLLGK</sequence>
<dbReference type="NCBIfam" id="TIGR00187">
    <property type="entry name" value="ribE"/>
    <property type="match status" value="1"/>
</dbReference>
<dbReference type="AlphaFoldDB" id="A0AAP2E4H5"/>
<comment type="caution">
    <text evidence="12">The sequence shown here is derived from an EMBL/GenBank/DDBJ whole genome shotgun (WGS) entry which is preliminary data.</text>
</comment>
<dbReference type="Gene3D" id="2.40.30.20">
    <property type="match status" value="2"/>
</dbReference>
<dbReference type="InterPro" id="IPR023366">
    <property type="entry name" value="ATP_synth_asu-like_sf"/>
</dbReference>
<evidence type="ECO:0000313" key="12">
    <source>
        <dbReference type="EMBL" id="MBT1712089.1"/>
    </source>
</evidence>
<feature type="repeat" description="Lumazine-binding" evidence="10">
    <location>
        <begin position="96"/>
        <end position="192"/>
    </location>
</feature>
<evidence type="ECO:0000256" key="8">
    <source>
        <dbReference type="ARBA" id="ARBA00022737"/>
    </source>
</evidence>
<evidence type="ECO:0000256" key="3">
    <source>
        <dbReference type="ARBA" id="ARBA00004887"/>
    </source>
</evidence>
<evidence type="ECO:0000256" key="7">
    <source>
        <dbReference type="ARBA" id="ARBA00022679"/>
    </source>
</evidence>
<evidence type="ECO:0000313" key="13">
    <source>
        <dbReference type="Proteomes" id="UP001319080"/>
    </source>
</evidence>
<dbReference type="Proteomes" id="UP001319080">
    <property type="component" value="Unassembled WGS sequence"/>
</dbReference>
<comment type="catalytic activity">
    <reaction evidence="1">
        <text>2 6,7-dimethyl-8-(1-D-ribityl)lumazine + H(+) = 5-amino-6-(D-ribitylamino)uracil + riboflavin</text>
        <dbReference type="Rhea" id="RHEA:20772"/>
        <dbReference type="ChEBI" id="CHEBI:15378"/>
        <dbReference type="ChEBI" id="CHEBI:15934"/>
        <dbReference type="ChEBI" id="CHEBI:57986"/>
        <dbReference type="ChEBI" id="CHEBI:58201"/>
        <dbReference type="EC" id="2.5.1.9"/>
    </reaction>
</comment>
<keyword evidence="13" id="KW-1185">Reference proteome</keyword>
<dbReference type="PANTHER" id="PTHR21098">
    <property type="entry name" value="RIBOFLAVIN SYNTHASE ALPHA CHAIN"/>
    <property type="match status" value="1"/>
</dbReference>
<feature type="domain" description="Lumazine-binding" evidence="11">
    <location>
        <begin position="1"/>
        <end position="95"/>
    </location>
</feature>
<feature type="repeat" description="Lumazine-binding" evidence="10">
    <location>
        <begin position="1"/>
        <end position="95"/>
    </location>
</feature>
<evidence type="ECO:0000256" key="5">
    <source>
        <dbReference type="ARBA" id="ARBA00013950"/>
    </source>
</evidence>